<dbReference type="EMBL" id="MH182533">
    <property type="protein sequence ID" value="AWA44874.1"/>
    <property type="molecule type" value="Genomic_DNA"/>
</dbReference>
<reference evidence="2" key="1">
    <citation type="submission" date="2018-04" db="EMBL/GenBank/DDBJ databases">
        <title>Comparative Analysis of Homologous Sequences of Saccharum officinarum and Saccharum spontaneum Reveals Independent Polyploidization Events.</title>
        <authorList>
            <person name="Sharma A."/>
            <person name="Song J."/>
            <person name="Lin Q."/>
            <person name="Singh R."/>
            <person name="Ramos N."/>
            <person name="Wang K."/>
            <person name="Zhang J."/>
            <person name="Ming R."/>
            <person name="Yu Q."/>
        </authorList>
    </citation>
    <scope>NUCLEOTIDE SEQUENCE</scope>
</reference>
<evidence type="ECO:0000313" key="2">
    <source>
        <dbReference type="EMBL" id="AWA44874.1"/>
    </source>
</evidence>
<gene>
    <name evidence="2" type="ORF">SS53D02_000006</name>
</gene>
<dbReference type="AlphaFoldDB" id="A0A678T6B8"/>
<protein>
    <submittedName>
        <fullName evidence="2">Uncharacterized protein</fullName>
    </submittedName>
</protein>
<sequence>MNPAEQRRMLVIQAAAFVSVIYAYFMTRLRVARNSRPRITYAPMSAMDVERQANLDKHIKAHPKDAEYLNKHIENYKEMQTIFGNGLATGKYAMGSNEALGSPSAFADSSIKAEPYDEDMASKSMDATAAKISAEAGKDTKEESTAASKKRKRSVFSEEDHMVMSGLTEAVKDVASAIRETKVEVLNPDLYGAVMYMAGFSEEALLCAFSHLADNKAQSDAFVKMTDSHRVLWLKTWLSKHHYM</sequence>
<name>A0A678T6B8_SACSP</name>
<accession>A0A678T6B8</accession>
<dbReference type="PANTHER" id="PTHR47127">
    <property type="entry name" value="10A19I.15"/>
    <property type="match status" value="1"/>
</dbReference>
<feature type="region of interest" description="Disordered" evidence="1">
    <location>
        <begin position="134"/>
        <end position="153"/>
    </location>
</feature>
<evidence type="ECO:0000256" key="1">
    <source>
        <dbReference type="SAM" id="MobiDB-lite"/>
    </source>
</evidence>
<organism evidence="2">
    <name type="scientific">Saccharum spontaneum</name>
    <name type="common">Wild sugarcane</name>
    <dbReference type="NCBI Taxonomy" id="62335"/>
    <lineage>
        <taxon>Eukaryota</taxon>
        <taxon>Viridiplantae</taxon>
        <taxon>Streptophyta</taxon>
        <taxon>Embryophyta</taxon>
        <taxon>Tracheophyta</taxon>
        <taxon>Spermatophyta</taxon>
        <taxon>Magnoliopsida</taxon>
        <taxon>Liliopsida</taxon>
        <taxon>Poales</taxon>
        <taxon>Poaceae</taxon>
        <taxon>PACMAD clade</taxon>
        <taxon>Panicoideae</taxon>
        <taxon>Andropogonodae</taxon>
        <taxon>Andropogoneae</taxon>
        <taxon>Saccharinae</taxon>
        <taxon>Saccharum</taxon>
        <taxon>Saccharum officinarum species complex</taxon>
    </lineage>
</organism>
<proteinExistence type="predicted"/>